<protein>
    <submittedName>
        <fullName evidence="2">Uncharacterized protein</fullName>
    </submittedName>
</protein>
<dbReference type="KEGG" id="mfre:EXE63_00485"/>
<dbReference type="Proteomes" id="UP000501849">
    <property type="component" value="Plasmid unnamed1"/>
</dbReference>
<evidence type="ECO:0000313" key="3">
    <source>
        <dbReference type="Proteomes" id="UP000501849"/>
    </source>
</evidence>
<feature type="region of interest" description="Disordered" evidence="1">
    <location>
        <begin position="1"/>
        <end position="44"/>
    </location>
</feature>
<proteinExistence type="predicted"/>
<keyword evidence="2" id="KW-0614">Plasmid</keyword>
<name>A0A6H0RYJ9_9MYCO</name>
<accession>A0A6H0RYJ9</accession>
<evidence type="ECO:0000256" key="1">
    <source>
        <dbReference type="SAM" id="MobiDB-lite"/>
    </source>
</evidence>
<gene>
    <name evidence="2" type="ORF">EXE63_00485</name>
</gene>
<dbReference type="EMBL" id="CP038797">
    <property type="protein sequence ID" value="QIV79561.1"/>
    <property type="molecule type" value="Genomic_DNA"/>
</dbReference>
<keyword evidence="3" id="KW-1185">Reference proteome</keyword>
<reference evidence="2 3" key="1">
    <citation type="submission" date="2019-04" db="EMBL/GenBank/DDBJ databases">
        <title>Draft, Whole-Genome Sequence of the Anthracene-degrading Mycobacterium frederiksbergense LB501T, Isolated from a Polycyclic Aromatic Hydrocarbon (PAH)-Contaminated Soil.</title>
        <authorList>
            <person name="Augelletti F."/>
        </authorList>
    </citation>
    <scope>NUCLEOTIDE SEQUENCE [LARGE SCALE GENOMIC DNA]</scope>
    <source>
        <strain evidence="2 3">LB 501T</strain>
        <plasmid evidence="2 3">unnamed1</plasmid>
    </source>
</reference>
<evidence type="ECO:0000313" key="2">
    <source>
        <dbReference type="EMBL" id="QIV79561.1"/>
    </source>
</evidence>
<sequence>MTPAAREGNFGGFAEGRREERRRYVERRAARTAAPADQQRTRKPWTVDEAKIALDLTLSVPDAALRVGRTASAVESLRLRWRQRRLPEVLSIHIPPPRQEQQ</sequence>
<dbReference type="AlphaFoldDB" id="A0A6H0RYJ9"/>
<geneLocation type="plasmid" evidence="2 3">
    <name>unnamed1</name>
</geneLocation>
<dbReference type="RefSeq" id="WP_168140347.1">
    <property type="nucleotide sequence ID" value="NZ_CP038797.1"/>
</dbReference>
<feature type="compositionally biased region" description="Basic and acidic residues" evidence="1">
    <location>
        <begin position="15"/>
        <end position="29"/>
    </location>
</feature>
<organism evidence="2 3">
    <name type="scientific">Mycolicibacterium frederiksbergense</name>
    <dbReference type="NCBI Taxonomy" id="117567"/>
    <lineage>
        <taxon>Bacteria</taxon>
        <taxon>Bacillati</taxon>
        <taxon>Actinomycetota</taxon>
        <taxon>Actinomycetes</taxon>
        <taxon>Mycobacteriales</taxon>
        <taxon>Mycobacteriaceae</taxon>
        <taxon>Mycolicibacterium</taxon>
    </lineage>
</organism>